<organism evidence="1 2">
    <name type="scientific">Elysia crispata</name>
    <name type="common">lettuce slug</name>
    <dbReference type="NCBI Taxonomy" id="231223"/>
    <lineage>
        <taxon>Eukaryota</taxon>
        <taxon>Metazoa</taxon>
        <taxon>Spiralia</taxon>
        <taxon>Lophotrochozoa</taxon>
        <taxon>Mollusca</taxon>
        <taxon>Gastropoda</taxon>
        <taxon>Heterobranchia</taxon>
        <taxon>Euthyneura</taxon>
        <taxon>Panpulmonata</taxon>
        <taxon>Sacoglossa</taxon>
        <taxon>Placobranchoidea</taxon>
        <taxon>Plakobranchidae</taxon>
        <taxon>Elysia</taxon>
    </lineage>
</organism>
<accession>A0AAE1AGU8</accession>
<dbReference type="AlphaFoldDB" id="A0AAE1AGU8"/>
<reference evidence="1" key="1">
    <citation type="journal article" date="2023" name="G3 (Bethesda)">
        <title>A reference genome for the long-term kleptoplast-retaining sea slug Elysia crispata morphotype clarki.</title>
        <authorList>
            <person name="Eastman K.E."/>
            <person name="Pendleton A.L."/>
            <person name="Shaikh M.A."/>
            <person name="Suttiyut T."/>
            <person name="Ogas R."/>
            <person name="Tomko P."/>
            <person name="Gavelis G."/>
            <person name="Widhalm J.R."/>
            <person name="Wisecaver J.H."/>
        </authorList>
    </citation>
    <scope>NUCLEOTIDE SEQUENCE</scope>
    <source>
        <strain evidence="1">ECLA1</strain>
    </source>
</reference>
<proteinExistence type="predicted"/>
<keyword evidence="2" id="KW-1185">Reference proteome</keyword>
<evidence type="ECO:0000313" key="1">
    <source>
        <dbReference type="EMBL" id="KAK3786477.1"/>
    </source>
</evidence>
<dbReference type="EMBL" id="JAWDGP010001963">
    <property type="protein sequence ID" value="KAK3786477.1"/>
    <property type="molecule type" value="Genomic_DNA"/>
</dbReference>
<sequence length="76" mass="8274">MIVLNCSREAQSKNISNGSIICKSGDHVAAVLRTARLENVMSRLYDAEPLPSISSFSTFLRGIYLSSDLENILGLS</sequence>
<comment type="caution">
    <text evidence="1">The sequence shown here is derived from an EMBL/GenBank/DDBJ whole genome shotgun (WGS) entry which is preliminary data.</text>
</comment>
<gene>
    <name evidence="1" type="ORF">RRG08_058533</name>
</gene>
<dbReference type="Proteomes" id="UP001283361">
    <property type="component" value="Unassembled WGS sequence"/>
</dbReference>
<evidence type="ECO:0000313" key="2">
    <source>
        <dbReference type="Proteomes" id="UP001283361"/>
    </source>
</evidence>
<name>A0AAE1AGU8_9GAST</name>
<protein>
    <submittedName>
        <fullName evidence="1">Uncharacterized protein</fullName>
    </submittedName>
</protein>